<dbReference type="SUPFAM" id="SSF48600">
    <property type="entry name" value="Chorismate mutase II"/>
    <property type="match status" value="1"/>
</dbReference>
<proteinExistence type="predicted"/>
<dbReference type="EC" id="5.4.99.5" evidence="4"/>
<dbReference type="NCBIfam" id="NF006691">
    <property type="entry name" value="PRK09239.1"/>
    <property type="match status" value="1"/>
</dbReference>
<evidence type="ECO:0000259" key="3">
    <source>
        <dbReference type="PROSITE" id="PS51168"/>
    </source>
</evidence>
<dbReference type="InterPro" id="IPR036979">
    <property type="entry name" value="CM_dom_sf"/>
</dbReference>
<evidence type="ECO:0000313" key="4">
    <source>
        <dbReference type="EMBL" id="NLS10856.1"/>
    </source>
</evidence>
<dbReference type="PANTHER" id="PTHR38041">
    <property type="entry name" value="CHORISMATE MUTASE"/>
    <property type="match status" value="1"/>
</dbReference>
<dbReference type="EMBL" id="JABAHY010000016">
    <property type="protein sequence ID" value="NLS10856.1"/>
    <property type="molecule type" value="Genomic_DNA"/>
</dbReference>
<evidence type="ECO:0000256" key="2">
    <source>
        <dbReference type="SAM" id="MobiDB-lite"/>
    </source>
</evidence>
<protein>
    <submittedName>
        <fullName evidence="4">Chorismate mutase</fullName>
        <ecNumber evidence="4">5.4.99.5</ecNumber>
    </submittedName>
</protein>
<dbReference type="InterPro" id="IPR002701">
    <property type="entry name" value="CM_II_prokaryot"/>
</dbReference>
<dbReference type="InterPro" id="IPR051331">
    <property type="entry name" value="Chorismate_mutase-related"/>
</dbReference>
<organism evidence="4 5">
    <name type="scientific">Nesterenkonia sedimenti</name>
    <dbReference type="NCBI Taxonomy" id="1463632"/>
    <lineage>
        <taxon>Bacteria</taxon>
        <taxon>Bacillati</taxon>
        <taxon>Actinomycetota</taxon>
        <taxon>Actinomycetes</taxon>
        <taxon>Micrococcales</taxon>
        <taxon>Micrococcaceae</taxon>
        <taxon>Nesterenkonia</taxon>
    </lineage>
</organism>
<dbReference type="InterPro" id="IPR010951">
    <property type="entry name" value="CM_bact"/>
</dbReference>
<evidence type="ECO:0000313" key="5">
    <source>
        <dbReference type="Proteomes" id="UP000523139"/>
    </source>
</evidence>
<feature type="region of interest" description="Disordered" evidence="2">
    <location>
        <begin position="105"/>
        <end position="131"/>
    </location>
</feature>
<dbReference type="GO" id="GO:0046417">
    <property type="term" value="P:chorismate metabolic process"/>
    <property type="evidence" value="ECO:0007669"/>
    <property type="project" value="InterPro"/>
</dbReference>
<dbReference type="NCBIfam" id="TIGR01795">
    <property type="entry name" value="CM_mono_cladeE"/>
    <property type="match status" value="1"/>
</dbReference>
<comment type="caution">
    <text evidence="4">The sequence shown here is derived from an EMBL/GenBank/DDBJ whole genome shotgun (WGS) entry which is preliminary data.</text>
</comment>
<dbReference type="GO" id="GO:0009697">
    <property type="term" value="P:salicylic acid biosynthetic process"/>
    <property type="evidence" value="ECO:0007669"/>
    <property type="project" value="TreeGrafter"/>
</dbReference>
<reference evidence="4 5" key="1">
    <citation type="submission" date="2020-04" db="EMBL/GenBank/DDBJ databases">
        <title>Nesterenkonia sp. nov., isolated from marine sediment.</title>
        <authorList>
            <person name="Zhang G."/>
        </authorList>
    </citation>
    <scope>NUCLEOTIDE SEQUENCE [LARGE SCALE GENOMIC DNA]</scope>
    <source>
        <strain evidence="4 5">MY13</strain>
    </source>
</reference>
<dbReference type="Proteomes" id="UP000523139">
    <property type="component" value="Unassembled WGS sequence"/>
</dbReference>
<dbReference type="Gene3D" id="1.20.59.10">
    <property type="entry name" value="Chorismate mutase"/>
    <property type="match status" value="1"/>
</dbReference>
<accession>A0A7X8YEY7</accession>
<gene>
    <name evidence="4" type="ORF">HGQ17_12805</name>
</gene>
<dbReference type="RefSeq" id="WP_168888344.1">
    <property type="nucleotide sequence ID" value="NZ_JABAHY010000016.1"/>
</dbReference>
<dbReference type="PROSITE" id="PS51168">
    <property type="entry name" value="CHORISMATE_MUT_2"/>
    <property type="match status" value="1"/>
</dbReference>
<dbReference type="AlphaFoldDB" id="A0A7X8YEY7"/>
<dbReference type="Pfam" id="PF01817">
    <property type="entry name" value="CM_2"/>
    <property type="match status" value="1"/>
</dbReference>
<keyword evidence="5" id="KW-1185">Reference proteome</keyword>
<dbReference type="SMART" id="SM00830">
    <property type="entry name" value="CM_2"/>
    <property type="match status" value="1"/>
</dbReference>
<dbReference type="PANTHER" id="PTHR38041:SF1">
    <property type="entry name" value="CHORISMATE MUTASE"/>
    <property type="match status" value="1"/>
</dbReference>
<name>A0A7X8YEY7_9MICC</name>
<sequence>MSTDPRAGDAAKYVDPEIMSELLSMRSSIDNIDAALVHLLAERFKATQRVGVLKAKHKLPPADPGREKAQIERLKRLAHDAQLDPEFAEKFLNFIIEEVIRHHQALTGSSEQPPQAPRDPNAPFDWASDQA</sequence>
<dbReference type="GO" id="GO:0004106">
    <property type="term" value="F:chorismate mutase activity"/>
    <property type="evidence" value="ECO:0007669"/>
    <property type="project" value="UniProtKB-EC"/>
</dbReference>
<keyword evidence="1 4" id="KW-0413">Isomerase</keyword>
<dbReference type="InterPro" id="IPR036263">
    <property type="entry name" value="Chorismate_II_sf"/>
</dbReference>
<evidence type="ECO:0000256" key="1">
    <source>
        <dbReference type="ARBA" id="ARBA00023235"/>
    </source>
</evidence>
<feature type="domain" description="Chorismate mutase" evidence="3">
    <location>
        <begin position="16"/>
        <end position="107"/>
    </location>
</feature>